<dbReference type="InterPro" id="IPR036661">
    <property type="entry name" value="Luciferase-like_sf"/>
</dbReference>
<evidence type="ECO:0000313" key="5">
    <source>
        <dbReference type="Proteomes" id="UP001595823"/>
    </source>
</evidence>
<dbReference type="PANTHER" id="PTHR30137:SF8">
    <property type="entry name" value="BLR5498 PROTEIN"/>
    <property type="match status" value="1"/>
</dbReference>
<accession>A0ABV8TUE8</accession>
<keyword evidence="1" id="KW-0560">Oxidoreductase</keyword>
<dbReference type="SUPFAM" id="SSF51679">
    <property type="entry name" value="Bacterial luciferase-like"/>
    <property type="match status" value="1"/>
</dbReference>
<gene>
    <name evidence="4" type="ORF">ACFPET_04195</name>
</gene>
<dbReference type="InterPro" id="IPR011251">
    <property type="entry name" value="Luciferase-like_dom"/>
</dbReference>
<dbReference type="Proteomes" id="UP001595823">
    <property type="component" value="Unassembled WGS sequence"/>
</dbReference>
<dbReference type="Pfam" id="PF00296">
    <property type="entry name" value="Bac_luciferase"/>
    <property type="match status" value="1"/>
</dbReference>
<evidence type="ECO:0000259" key="3">
    <source>
        <dbReference type="Pfam" id="PF00296"/>
    </source>
</evidence>
<proteinExistence type="predicted"/>
<reference evidence="5" key="1">
    <citation type="journal article" date="2019" name="Int. J. Syst. Evol. Microbiol.">
        <title>The Global Catalogue of Microorganisms (GCM) 10K type strain sequencing project: providing services to taxonomists for standard genome sequencing and annotation.</title>
        <authorList>
            <consortium name="The Broad Institute Genomics Platform"/>
            <consortium name="The Broad Institute Genome Sequencing Center for Infectious Disease"/>
            <person name="Wu L."/>
            <person name="Ma J."/>
        </authorList>
    </citation>
    <scope>NUCLEOTIDE SEQUENCE [LARGE SCALE GENOMIC DNA]</scope>
    <source>
        <strain evidence="5">IBRC-M 10908</strain>
    </source>
</reference>
<protein>
    <submittedName>
        <fullName evidence="4">LLM class flavin-dependent oxidoreductase</fullName>
    </submittedName>
</protein>
<keyword evidence="2" id="KW-0503">Monooxygenase</keyword>
<evidence type="ECO:0000256" key="1">
    <source>
        <dbReference type="ARBA" id="ARBA00023002"/>
    </source>
</evidence>
<feature type="domain" description="Luciferase-like" evidence="3">
    <location>
        <begin position="7"/>
        <end position="302"/>
    </location>
</feature>
<sequence length="334" mass="36500">MALTVDFDIFLAGGRVPDREPDSTLRDLVDYTKAAEEAGFDTAWVAEHHFIDYGLNPSAVTLASHLLAATQRIAVGTAVAMLGQRHPVEVGEETALLEALAPGRFRLGVGRGGPWVDLEVFNSSLERMERGFEESLTLLREWLTSSGDVWASGEFFQFRPVAPVPAAPYKPGDPNLFWVAAMSEGTARLAGRLGVPLLLGMQGTPQDHALLIDVWRHEADAAGHDAEAAQHAAAVFAQVLDRPGDREELRRRMTGLLRTTEQYQSLLSRKPRDYAAYVDFLFDTHAVGAPDEVVQKLYAAADVSGVSRQILFVEGMRRPEAVRDNIAAIGRTLG</sequence>
<organism evidence="4 5">
    <name type="scientific">Salininema proteolyticum</name>
    <dbReference type="NCBI Taxonomy" id="1607685"/>
    <lineage>
        <taxon>Bacteria</taxon>
        <taxon>Bacillati</taxon>
        <taxon>Actinomycetota</taxon>
        <taxon>Actinomycetes</taxon>
        <taxon>Glycomycetales</taxon>
        <taxon>Glycomycetaceae</taxon>
        <taxon>Salininema</taxon>
    </lineage>
</organism>
<evidence type="ECO:0000256" key="2">
    <source>
        <dbReference type="ARBA" id="ARBA00023033"/>
    </source>
</evidence>
<keyword evidence="5" id="KW-1185">Reference proteome</keyword>
<dbReference type="InterPro" id="IPR050766">
    <property type="entry name" value="Bact_Lucif_Oxidored"/>
</dbReference>
<name>A0ABV8TUE8_9ACTN</name>
<dbReference type="PANTHER" id="PTHR30137">
    <property type="entry name" value="LUCIFERASE-LIKE MONOOXYGENASE"/>
    <property type="match status" value="1"/>
</dbReference>
<dbReference type="Gene3D" id="3.20.20.30">
    <property type="entry name" value="Luciferase-like domain"/>
    <property type="match status" value="1"/>
</dbReference>
<comment type="caution">
    <text evidence="4">The sequence shown here is derived from an EMBL/GenBank/DDBJ whole genome shotgun (WGS) entry which is preliminary data.</text>
</comment>
<dbReference type="EMBL" id="JBHSDK010000005">
    <property type="protein sequence ID" value="MFC4334396.1"/>
    <property type="molecule type" value="Genomic_DNA"/>
</dbReference>
<dbReference type="RefSeq" id="WP_380618146.1">
    <property type="nucleotide sequence ID" value="NZ_JBHSDK010000005.1"/>
</dbReference>
<evidence type="ECO:0000313" key="4">
    <source>
        <dbReference type="EMBL" id="MFC4334396.1"/>
    </source>
</evidence>